<comment type="function">
    <text evidence="8 10">Specifically methylates the N3 position of the uracil ring of uridine 1498 (m3U1498) in 16S rRNA. Acts on the fully assembled 30S ribosomal subunit.</text>
</comment>
<dbReference type="InterPro" id="IPR006700">
    <property type="entry name" value="RsmE"/>
</dbReference>
<protein>
    <recommendedName>
        <fullName evidence="10">Ribosomal RNA small subunit methyltransferase E</fullName>
        <ecNumber evidence="10">2.1.1.193</ecNumber>
    </recommendedName>
</protein>
<proteinExistence type="inferred from homology"/>
<dbReference type="InterPro" id="IPR015947">
    <property type="entry name" value="PUA-like_sf"/>
</dbReference>
<dbReference type="Gene3D" id="3.40.1280.10">
    <property type="match status" value="1"/>
</dbReference>
<dbReference type="Pfam" id="PF04452">
    <property type="entry name" value="Methyltrans_RNA"/>
    <property type="match status" value="1"/>
</dbReference>
<evidence type="ECO:0000256" key="2">
    <source>
        <dbReference type="ARBA" id="ARBA00005528"/>
    </source>
</evidence>
<dbReference type="InterPro" id="IPR046887">
    <property type="entry name" value="RsmE_PUA-like"/>
</dbReference>
<evidence type="ECO:0000256" key="10">
    <source>
        <dbReference type="PIRNR" id="PIRNR015601"/>
    </source>
</evidence>
<reference evidence="13 14" key="1">
    <citation type="submission" date="2024-04" db="EMBL/GenBank/DDBJ databases">
        <title>Novel genus in family Flammeovirgaceae.</title>
        <authorList>
            <person name="Nguyen T.H."/>
            <person name="Vuong T.Q."/>
            <person name="Le H."/>
            <person name="Kim S.-G."/>
        </authorList>
    </citation>
    <scope>NUCLEOTIDE SEQUENCE [LARGE SCALE GENOMIC DNA]</scope>
    <source>
        <strain evidence="13 14">JCM 23209</strain>
    </source>
</reference>
<dbReference type="InterPro" id="IPR029026">
    <property type="entry name" value="tRNA_m1G_MTases_N"/>
</dbReference>
<comment type="catalytic activity">
    <reaction evidence="9 10">
        <text>uridine(1498) in 16S rRNA + S-adenosyl-L-methionine = N(3)-methyluridine(1498) in 16S rRNA + S-adenosyl-L-homocysteine + H(+)</text>
        <dbReference type="Rhea" id="RHEA:42920"/>
        <dbReference type="Rhea" id="RHEA-COMP:10283"/>
        <dbReference type="Rhea" id="RHEA-COMP:10284"/>
        <dbReference type="ChEBI" id="CHEBI:15378"/>
        <dbReference type="ChEBI" id="CHEBI:57856"/>
        <dbReference type="ChEBI" id="CHEBI:59789"/>
        <dbReference type="ChEBI" id="CHEBI:65315"/>
        <dbReference type="ChEBI" id="CHEBI:74502"/>
        <dbReference type="EC" id="2.1.1.193"/>
    </reaction>
</comment>
<dbReference type="EC" id="2.1.1.193" evidence="10"/>
<dbReference type="InterPro" id="IPR046886">
    <property type="entry name" value="RsmE_MTase_dom"/>
</dbReference>
<evidence type="ECO:0000256" key="8">
    <source>
        <dbReference type="ARBA" id="ARBA00025699"/>
    </source>
</evidence>
<dbReference type="EMBL" id="JBDKWZ010000002">
    <property type="protein sequence ID" value="MEN7547121.1"/>
    <property type="molecule type" value="Genomic_DNA"/>
</dbReference>
<dbReference type="GO" id="GO:0070475">
    <property type="term" value="P:rRNA base methylation"/>
    <property type="evidence" value="ECO:0007669"/>
    <property type="project" value="TreeGrafter"/>
</dbReference>
<evidence type="ECO:0000256" key="9">
    <source>
        <dbReference type="ARBA" id="ARBA00047944"/>
    </source>
</evidence>
<dbReference type="InterPro" id="IPR029028">
    <property type="entry name" value="Alpha/beta_knot_MTases"/>
</dbReference>
<keyword evidence="6 10" id="KW-0808">Transferase</keyword>
<dbReference type="Gene3D" id="2.40.240.20">
    <property type="entry name" value="Hypothetical PUA domain-like, domain 1"/>
    <property type="match status" value="1"/>
</dbReference>
<comment type="caution">
    <text evidence="13">The sequence shown here is derived from an EMBL/GenBank/DDBJ whole genome shotgun (WGS) entry which is preliminary data.</text>
</comment>
<dbReference type="RefSeq" id="WP_346819907.1">
    <property type="nucleotide sequence ID" value="NZ_JBDKWZ010000002.1"/>
</dbReference>
<comment type="subcellular location">
    <subcellularLocation>
        <location evidence="1 10">Cytoplasm</location>
    </subcellularLocation>
</comment>
<evidence type="ECO:0000256" key="4">
    <source>
        <dbReference type="ARBA" id="ARBA00022552"/>
    </source>
</evidence>
<feature type="domain" description="Ribosomal RNA small subunit methyltransferase E methyltransferase" evidence="11">
    <location>
        <begin position="75"/>
        <end position="234"/>
    </location>
</feature>
<evidence type="ECO:0000259" key="12">
    <source>
        <dbReference type="Pfam" id="PF20260"/>
    </source>
</evidence>
<dbReference type="NCBIfam" id="NF008702">
    <property type="entry name" value="PRK11713.6-1"/>
    <property type="match status" value="1"/>
</dbReference>
<keyword evidence="5 10" id="KW-0489">Methyltransferase</keyword>
<sequence>MRLFYSEDITPESQQIQLAEEDSRHCIKVLKAKKSDSITLIDGNGYRYQGIVEEPHPKRCLIAIEQCEKIERKRSNTIHIAISPTKNMDRIEWFVEKCVEIGVDKLSFFISEHSVRNKMRLDRIKKIAVAAMKQSINFYLPEIHDVMPYDTFLKEIARQDQQEQRFIAYVPTDSTAHLATKAKAEENYCILIGPEGGFSEQEVALAQSQGFQTVSLGENRLRTETAGVVACNILNLTHLMNRS</sequence>
<keyword evidence="7 10" id="KW-0949">S-adenosyl-L-methionine</keyword>
<dbReference type="NCBIfam" id="TIGR00046">
    <property type="entry name" value="RsmE family RNA methyltransferase"/>
    <property type="match status" value="1"/>
</dbReference>
<dbReference type="AlphaFoldDB" id="A0AAW9S871"/>
<keyword evidence="4 10" id="KW-0698">rRNA processing</keyword>
<dbReference type="Pfam" id="PF20260">
    <property type="entry name" value="PUA_4"/>
    <property type="match status" value="1"/>
</dbReference>
<evidence type="ECO:0000313" key="13">
    <source>
        <dbReference type="EMBL" id="MEN7547121.1"/>
    </source>
</evidence>
<name>A0AAW9S871_9BACT</name>
<evidence type="ECO:0000256" key="5">
    <source>
        <dbReference type="ARBA" id="ARBA00022603"/>
    </source>
</evidence>
<dbReference type="PIRSF" id="PIRSF015601">
    <property type="entry name" value="MTase_slr0722"/>
    <property type="match status" value="1"/>
</dbReference>
<evidence type="ECO:0000256" key="7">
    <source>
        <dbReference type="ARBA" id="ARBA00022691"/>
    </source>
</evidence>
<evidence type="ECO:0000313" key="14">
    <source>
        <dbReference type="Proteomes" id="UP001403385"/>
    </source>
</evidence>
<dbReference type="CDD" id="cd18084">
    <property type="entry name" value="RsmE-like"/>
    <property type="match status" value="1"/>
</dbReference>
<dbReference type="GO" id="GO:0070042">
    <property type="term" value="F:rRNA (uridine-N3-)-methyltransferase activity"/>
    <property type="evidence" value="ECO:0007669"/>
    <property type="project" value="TreeGrafter"/>
</dbReference>
<accession>A0AAW9S871</accession>
<keyword evidence="14" id="KW-1185">Reference proteome</keyword>
<dbReference type="SUPFAM" id="SSF75217">
    <property type="entry name" value="alpha/beta knot"/>
    <property type="match status" value="1"/>
</dbReference>
<evidence type="ECO:0000256" key="6">
    <source>
        <dbReference type="ARBA" id="ARBA00022679"/>
    </source>
</evidence>
<gene>
    <name evidence="13" type="ORF">AAG747_04335</name>
</gene>
<comment type="similarity">
    <text evidence="2 10">Belongs to the RNA methyltransferase RsmE family.</text>
</comment>
<dbReference type="SUPFAM" id="SSF88697">
    <property type="entry name" value="PUA domain-like"/>
    <property type="match status" value="1"/>
</dbReference>
<organism evidence="13 14">
    <name type="scientific">Rapidithrix thailandica</name>
    <dbReference type="NCBI Taxonomy" id="413964"/>
    <lineage>
        <taxon>Bacteria</taxon>
        <taxon>Pseudomonadati</taxon>
        <taxon>Bacteroidota</taxon>
        <taxon>Cytophagia</taxon>
        <taxon>Cytophagales</taxon>
        <taxon>Flammeovirgaceae</taxon>
        <taxon>Rapidithrix</taxon>
    </lineage>
</organism>
<dbReference type="Proteomes" id="UP001403385">
    <property type="component" value="Unassembled WGS sequence"/>
</dbReference>
<keyword evidence="3 10" id="KW-0963">Cytoplasm</keyword>
<feature type="domain" description="Ribosomal RNA small subunit methyltransferase E PUA-like" evidence="12">
    <location>
        <begin position="19"/>
        <end position="64"/>
    </location>
</feature>
<dbReference type="GO" id="GO:0005737">
    <property type="term" value="C:cytoplasm"/>
    <property type="evidence" value="ECO:0007669"/>
    <property type="project" value="UniProtKB-SubCell"/>
</dbReference>
<evidence type="ECO:0000256" key="3">
    <source>
        <dbReference type="ARBA" id="ARBA00022490"/>
    </source>
</evidence>
<evidence type="ECO:0000259" key="11">
    <source>
        <dbReference type="Pfam" id="PF04452"/>
    </source>
</evidence>
<dbReference type="PANTHER" id="PTHR30027">
    <property type="entry name" value="RIBOSOMAL RNA SMALL SUBUNIT METHYLTRANSFERASE E"/>
    <property type="match status" value="1"/>
</dbReference>
<dbReference type="PANTHER" id="PTHR30027:SF3">
    <property type="entry name" value="16S RRNA (URACIL(1498)-N(3))-METHYLTRANSFERASE"/>
    <property type="match status" value="1"/>
</dbReference>
<evidence type="ECO:0000256" key="1">
    <source>
        <dbReference type="ARBA" id="ARBA00004496"/>
    </source>
</evidence>